<proteinExistence type="predicted"/>
<dbReference type="Proteomes" id="UP000324222">
    <property type="component" value="Unassembled WGS sequence"/>
</dbReference>
<protein>
    <submittedName>
        <fullName evidence="2">Uncharacterized protein</fullName>
    </submittedName>
</protein>
<sequence length="98" mass="11347">MLLCDRKRDRSTRENEEASSKRKREEVNGDDFLKVTGNTWKTVLRHMVSEASVATTFIILHVKRRCITWKGILFFAVTKPPRLNGDVSPVDLQHSLKH</sequence>
<accession>A0A5B7CNF2</accession>
<name>A0A5B7CNF2_PORTR</name>
<evidence type="ECO:0000256" key="1">
    <source>
        <dbReference type="SAM" id="MobiDB-lite"/>
    </source>
</evidence>
<dbReference type="AlphaFoldDB" id="A0A5B7CNF2"/>
<dbReference type="EMBL" id="VSRR010000143">
    <property type="protein sequence ID" value="MPC11060.1"/>
    <property type="molecule type" value="Genomic_DNA"/>
</dbReference>
<feature type="region of interest" description="Disordered" evidence="1">
    <location>
        <begin position="1"/>
        <end position="25"/>
    </location>
</feature>
<evidence type="ECO:0000313" key="2">
    <source>
        <dbReference type="EMBL" id="MPC11060.1"/>
    </source>
</evidence>
<comment type="caution">
    <text evidence="2">The sequence shown here is derived from an EMBL/GenBank/DDBJ whole genome shotgun (WGS) entry which is preliminary data.</text>
</comment>
<organism evidence="2 3">
    <name type="scientific">Portunus trituberculatus</name>
    <name type="common">Swimming crab</name>
    <name type="synonym">Neptunus trituberculatus</name>
    <dbReference type="NCBI Taxonomy" id="210409"/>
    <lineage>
        <taxon>Eukaryota</taxon>
        <taxon>Metazoa</taxon>
        <taxon>Ecdysozoa</taxon>
        <taxon>Arthropoda</taxon>
        <taxon>Crustacea</taxon>
        <taxon>Multicrustacea</taxon>
        <taxon>Malacostraca</taxon>
        <taxon>Eumalacostraca</taxon>
        <taxon>Eucarida</taxon>
        <taxon>Decapoda</taxon>
        <taxon>Pleocyemata</taxon>
        <taxon>Brachyura</taxon>
        <taxon>Eubrachyura</taxon>
        <taxon>Portunoidea</taxon>
        <taxon>Portunidae</taxon>
        <taxon>Portuninae</taxon>
        <taxon>Portunus</taxon>
    </lineage>
</organism>
<gene>
    <name evidence="2" type="ORF">E2C01_003713</name>
</gene>
<evidence type="ECO:0000313" key="3">
    <source>
        <dbReference type="Proteomes" id="UP000324222"/>
    </source>
</evidence>
<keyword evidence="3" id="KW-1185">Reference proteome</keyword>
<reference evidence="2 3" key="1">
    <citation type="submission" date="2019-05" db="EMBL/GenBank/DDBJ databases">
        <title>Another draft genome of Portunus trituberculatus and its Hox gene families provides insights of decapod evolution.</title>
        <authorList>
            <person name="Jeong J.-H."/>
            <person name="Song I."/>
            <person name="Kim S."/>
            <person name="Choi T."/>
            <person name="Kim D."/>
            <person name="Ryu S."/>
            <person name="Kim W."/>
        </authorList>
    </citation>
    <scope>NUCLEOTIDE SEQUENCE [LARGE SCALE GENOMIC DNA]</scope>
    <source>
        <tissue evidence="2">Muscle</tissue>
    </source>
</reference>